<keyword evidence="4" id="KW-0547">Nucleotide-binding</keyword>
<comment type="catalytic activity">
    <reaction evidence="5">
        <text>(E)-4-coumarate + ATP + CoA = (E)-4-coumaroyl-CoA + AMP + diphosphate</text>
        <dbReference type="Rhea" id="RHEA:19641"/>
        <dbReference type="ChEBI" id="CHEBI:12876"/>
        <dbReference type="ChEBI" id="CHEBI:30616"/>
        <dbReference type="ChEBI" id="CHEBI:33019"/>
        <dbReference type="ChEBI" id="CHEBI:57287"/>
        <dbReference type="ChEBI" id="CHEBI:85008"/>
        <dbReference type="ChEBI" id="CHEBI:456215"/>
        <dbReference type="EC" id="6.2.1.12"/>
    </reaction>
    <physiologicalReaction direction="left-to-right" evidence="5">
        <dbReference type="Rhea" id="RHEA:19642"/>
    </physiologicalReaction>
</comment>
<evidence type="ECO:0000256" key="3">
    <source>
        <dbReference type="ARBA" id="ARBA00022598"/>
    </source>
</evidence>
<dbReference type="GO" id="GO:0016207">
    <property type="term" value="F:4-coumarate-CoA ligase activity"/>
    <property type="evidence" value="ECO:0007669"/>
    <property type="project" value="UniProtKB-EC"/>
</dbReference>
<evidence type="ECO:0000259" key="6">
    <source>
        <dbReference type="Pfam" id="PF00501"/>
    </source>
</evidence>
<evidence type="ECO:0000256" key="2">
    <source>
        <dbReference type="ARBA" id="ARBA00012959"/>
    </source>
</evidence>
<evidence type="ECO:0000256" key="5">
    <source>
        <dbReference type="ARBA" id="ARBA00034252"/>
    </source>
</evidence>
<dbReference type="InterPro" id="IPR042099">
    <property type="entry name" value="ANL_N_sf"/>
</dbReference>
<dbReference type="Pfam" id="PF00501">
    <property type="entry name" value="AMP-binding"/>
    <property type="match status" value="1"/>
</dbReference>
<dbReference type="PANTHER" id="PTHR24096:SF149">
    <property type="entry name" value="AMP-BINDING DOMAIN-CONTAINING PROTEIN-RELATED"/>
    <property type="match status" value="1"/>
</dbReference>
<feature type="domain" description="AMP-dependent synthetase/ligase" evidence="6">
    <location>
        <begin position="1"/>
        <end position="66"/>
    </location>
</feature>
<keyword evidence="9" id="KW-1185">Reference proteome</keyword>
<dbReference type="InterPro" id="IPR025110">
    <property type="entry name" value="AMP-bd_C"/>
</dbReference>
<dbReference type="EMBL" id="KZ452270">
    <property type="protein sequence ID" value="PKA48700.1"/>
    <property type="molecule type" value="Genomic_DNA"/>
</dbReference>
<dbReference type="EC" id="6.2.1.12" evidence="2"/>
<dbReference type="InterPro" id="IPR000873">
    <property type="entry name" value="AMP-dep_synth/lig_dom"/>
</dbReference>
<protein>
    <recommendedName>
        <fullName evidence="2">4-coumarate--CoA ligase</fullName>
        <ecNumber evidence="2">6.2.1.12</ecNumber>
    </recommendedName>
</protein>
<gene>
    <name evidence="8" type="primary">4CL3</name>
    <name evidence="8" type="ORF">AXF42_Ash018517</name>
</gene>
<dbReference type="SUPFAM" id="SSF56801">
    <property type="entry name" value="Acetyl-CoA synthetase-like"/>
    <property type="match status" value="1"/>
</dbReference>
<keyword evidence="4" id="KW-0067">ATP-binding</keyword>
<evidence type="ECO:0000256" key="1">
    <source>
        <dbReference type="ARBA" id="ARBA00006432"/>
    </source>
</evidence>
<dbReference type="Proteomes" id="UP000236161">
    <property type="component" value="Unassembled WGS sequence"/>
</dbReference>
<dbReference type="PANTHER" id="PTHR24096">
    <property type="entry name" value="LONG-CHAIN-FATTY-ACID--COA LIGASE"/>
    <property type="match status" value="1"/>
</dbReference>
<reference evidence="8 9" key="1">
    <citation type="journal article" date="2017" name="Nature">
        <title>The Apostasia genome and the evolution of orchids.</title>
        <authorList>
            <person name="Zhang G.Q."/>
            <person name="Liu K.W."/>
            <person name="Li Z."/>
            <person name="Lohaus R."/>
            <person name="Hsiao Y.Y."/>
            <person name="Niu S.C."/>
            <person name="Wang J.Y."/>
            <person name="Lin Y.C."/>
            <person name="Xu Q."/>
            <person name="Chen L.J."/>
            <person name="Yoshida K."/>
            <person name="Fujiwara S."/>
            <person name="Wang Z.W."/>
            <person name="Zhang Y.Q."/>
            <person name="Mitsuda N."/>
            <person name="Wang M."/>
            <person name="Liu G.H."/>
            <person name="Pecoraro L."/>
            <person name="Huang H.X."/>
            <person name="Xiao X.J."/>
            <person name="Lin M."/>
            <person name="Wu X.Y."/>
            <person name="Wu W.L."/>
            <person name="Chen Y.Y."/>
            <person name="Chang S.B."/>
            <person name="Sakamoto S."/>
            <person name="Ohme-Takagi M."/>
            <person name="Yagi M."/>
            <person name="Zeng S.J."/>
            <person name="Shen C.Y."/>
            <person name="Yeh C.M."/>
            <person name="Luo Y.B."/>
            <person name="Tsai W.C."/>
            <person name="Van de Peer Y."/>
            <person name="Liu Z.J."/>
        </authorList>
    </citation>
    <scope>NUCLEOTIDE SEQUENCE [LARGE SCALE GENOMIC DNA]</scope>
    <source>
        <strain evidence="9">cv. Shenzhen</strain>
        <tissue evidence="8">Stem</tissue>
    </source>
</reference>
<proteinExistence type="inferred from homology"/>
<evidence type="ECO:0000259" key="7">
    <source>
        <dbReference type="Pfam" id="PF13193"/>
    </source>
</evidence>
<accession>A0A2H9ZZH0</accession>
<name>A0A2H9ZZH0_9ASPA</name>
<dbReference type="Gene3D" id="3.40.50.12780">
    <property type="entry name" value="N-terminal domain of ligase-like"/>
    <property type="match status" value="1"/>
</dbReference>
<evidence type="ECO:0000256" key="4">
    <source>
        <dbReference type="ARBA" id="ARBA00022840"/>
    </source>
</evidence>
<dbReference type="Pfam" id="PF13193">
    <property type="entry name" value="AMP-binding_C"/>
    <property type="match status" value="1"/>
</dbReference>
<comment type="similarity">
    <text evidence="1">Belongs to the ATP-dependent AMP-binding enzyme family.</text>
</comment>
<dbReference type="AlphaFoldDB" id="A0A2H9ZZH0"/>
<evidence type="ECO:0000313" key="9">
    <source>
        <dbReference type="Proteomes" id="UP000236161"/>
    </source>
</evidence>
<dbReference type="STRING" id="1088818.A0A2H9ZZH0"/>
<dbReference type="GO" id="GO:0005524">
    <property type="term" value="F:ATP binding"/>
    <property type="evidence" value="ECO:0007669"/>
    <property type="project" value="UniProtKB-KW"/>
</dbReference>
<dbReference type="OrthoDB" id="10253869at2759"/>
<dbReference type="InterPro" id="IPR045851">
    <property type="entry name" value="AMP-bd_C_sf"/>
</dbReference>
<keyword evidence="3 8" id="KW-0436">Ligase</keyword>
<evidence type="ECO:0000313" key="8">
    <source>
        <dbReference type="EMBL" id="PKA48700.1"/>
    </source>
</evidence>
<organism evidence="8 9">
    <name type="scientific">Apostasia shenzhenica</name>
    <dbReference type="NCBI Taxonomy" id="1088818"/>
    <lineage>
        <taxon>Eukaryota</taxon>
        <taxon>Viridiplantae</taxon>
        <taxon>Streptophyta</taxon>
        <taxon>Embryophyta</taxon>
        <taxon>Tracheophyta</taxon>
        <taxon>Spermatophyta</taxon>
        <taxon>Magnoliopsida</taxon>
        <taxon>Liliopsida</taxon>
        <taxon>Asparagales</taxon>
        <taxon>Orchidaceae</taxon>
        <taxon>Apostasioideae</taxon>
        <taxon>Apostasia</taxon>
    </lineage>
</organism>
<sequence length="210" mass="23101">MTEAGPVLSFCMSFAKEPMPSKPGSCGMVVRNAELKVVDVSTGASLRRNQRGEICIRGAQIMKGYLNNETATKATVDGDGWLHTGDIGYVDDDDDIFIVDRLKEIIKYKGFQVAPAEIEALLLAHDHVVDAAVVAMKDDAAGEVPVAFIVRVKGSELSEDEIKRYIAKQVVFYKRISRAFFMQAIPKSPSGKILRKVLTQKLEEGLHNLC</sequence>
<dbReference type="Gene3D" id="3.30.300.30">
    <property type="match status" value="1"/>
</dbReference>
<dbReference type="FunFam" id="3.30.300.30:FF:000007">
    <property type="entry name" value="4-coumarate--CoA ligase 2"/>
    <property type="match status" value="1"/>
</dbReference>
<feature type="domain" description="AMP-binding enzyme C-terminal" evidence="7">
    <location>
        <begin position="117"/>
        <end position="192"/>
    </location>
</feature>